<proteinExistence type="inferred from homology"/>
<evidence type="ECO:0000256" key="1">
    <source>
        <dbReference type="ARBA" id="ARBA00004409"/>
    </source>
</evidence>
<evidence type="ECO:0000256" key="5">
    <source>
        <dbReference type="ARBA" id="ARBA00022692"/>
    </source>
</evidence>
<evidence type="ECO:0000313" key="15">
    <source>
        <dbReference type="Proteomes" id="UP000694886"/>
    </source>
</evidence>
<evidence type="ECO:0000313" key="16">
    <source>
        <dbReference type="RefSeq" id="XP_007036467.2"/>
    </source>
</evidence>
<keyword evidence="4" id="KW-0813">Transport</keyword>
<sequence length="683" mass="79294">MDAPQSGSDRDKSNPSSSPVSVVSNFWKEFDLEKEKSVLDEQGLRIAENQENSQKNRRKLAESTRDFKKASAEEKLSLFNSLLKGYQEEVDNLTKRAKFGENAFLNIYQKLYEAPDPYPALASIAEQDLKISELESENRKMKVELEEFRTEAMHLKNQQATIRRLEERTRQLEQQMEEKVKEIVEIKQRSLAEENQKTLEVLKDREQSLQDQLRQAKESVSNMQKLHELAQSQLFELRAQSEEDRAAKQSEVNLLMDEVERAQTRLFSLEREKGVLRSQLQSVHEESENKRSNNVDSNTILENSLSAKEKIISELNMELHNIETTLSNEREEHVNEIKKLNSLLNEKEVALEEMKKELQVRPTTKLVDDLHKKVKILQAVGYNSIEAEDWEAATSGEEMSKMESLLLDKNRKMEHELTQLKIKLSKKTSLLETAEGKIVELTEKVNEQQKLIQKLEDDILKGYSSKERKGTLFDDWDLSESGVNELSENTDQKHISSDQDQSSMLKVICNQRDRFRARLRETEEEIRQLKEKIGELTAELEKTKADNVKLYGKIRYVQDYNQEKVISRGSKKYAEDLESGFTSDVESKYKKIYEDDINPFAAFSKKERDQRYKELGFRDRITLSSGRFLLGNKYARTFAFFYTIGLHILVFTCLYRMSALSYLSNGPEEALVGEKNVNLPRGF</sequence>
<protein>
    <recommendedName>
        <fullName evidence="3">Protein CASP</fullName>
    </recommendedName>
</protein>
<dbReference type="Pfam" id="PF25398">
    <property type="entry name" value="CUX1_N"/>
    <property type="match status" value="1"/>
</dbReference>
<gene>
    <name evidence="16" type="primary">LOC18604076</name>
</gene>
<keyword evidence="8 10" id="KW-0175">Coiled coil</keyword>
<comment type="subcellular location">
    <subcellularLocation>
        <location evidence="1">Golgi apparatus membrane</location>
        <topology evidence="1">Single-pass type IV membrane protein</topology>
    </subcellularLocation>
</comment>
<reference evidence="16" key="2">
    <citation type="submission" date="2025-08" db="UniProtKB">
        <authorList>
            <consortium name="RefSeq"/>
        </authorList>
    </citation>
    <scope>IDENTIFICATION</scope>
</reference>
<dbReference type="Gramene" id="Tc03v2_t002180.1">
    <property type="protein sequence ID" value="Tc03v2_p002180.1"/>
    <property type="gene ID" value="Tc03v2_g002180"/>
</dbReference>
<reference evidence="15" key="1">
    <citation type="journal article" date="1997" name="Nucleic Acids Res.">
        <title>tRNAscan-SE: a program for improved detection of transfer RNA genes in genomic sequence.</title>
        <authorList>
            <person name="Lowe T.M."/>
            <person name="Eddy S.R."/>
        </authorList>
    </citation>
    <scope>NUCLEOTIDE SEQUENCE [LARGE SCALE GENOMIC DNA]</scope>
    <source>
        <strain evidence="15">r\B97-61/B2</strain>
    </source>
</reference>
<feature type="region of interest" description="Disordered" evidence="11">
    <location>
        <begin position="43"/>
        <end position="64"/>
    </location>
</feature>
<dbReference type="GeneID" id="18604076"/>
<dbReference type="GO" id="GO:0006891">
    <property type="term" value="P:intra-Golgi vesicle-mediated transport"/>
    <property type="evidence" value="ECO:0007669"/>
    <property type="project" value="InterPro"/>
</dbReference>
<name>A0AB32VCY7_THECC</name>
<evidence type="ECO:0000256" key="12">
    <source>
        <dbReference type="SAM" id="Phobius"/>
    </source>
</evidence>
<comment type="similarity">
    <text evidence="2">Belongs to the CASP family.</text>
</comment>
<evidence type="ECO:0000256" key="2">
    <source>
        <dbReference type="ARBA" id="ARBA00006415"/>
    </source>
</evidence>
<evidence type="ECO:0000259" key="13">
    <source>
        <dbReference type="Pfam" id="PF08172"/>
    </source>
</evidence>
<dbReference type="InterPro" id="IPR012955">
    <property type="entry name" value="CASP_C"/>
</dbReference>
<feature type="coiled-coil region" evidence="10">
    <location>
        <begin position="505"/>
        <end position="546"/>
    </location>
</feature>
<evidence type="ECO:0000256" key="10">
    <source>
        <dbReference type="SAM" id="Coils"/>
    </source>
</evidence>
<dbReference type="PANTHER" id="PTHR14043">
    <property type="entry name" value="CCAAT DISPLACEMENT PROTEIN-RELATED"/>
    <property type="match status" value="1"/>
</dbReference>
<evidence type="ECO:0000256" key="8">
    <source>
        <dbReference type="ARBA" id="ARBA00023054"/>
    </source>
</evidence>
<feature type="domain" description="Cux N-terminal" evidence="14">
    <location>
        <begin position="16"/>
        <end position="127"/>
    </location>
</feature>
<dbReference type="KEGG" id="tcc:18604076"/>
<evidence type="ECO:0000256" key="7">
    <source>
        <dbReference type="ARBA" id="ARBA00023034"/>
    </source>
</evidence>
<keyword evidence="9 12" id="KW-0472">Membrane</keyword>
<keyword evidence="7" id="KW-0333">Golgi apparatus</keyword>
<accession>A0AB32VCY7</accession>
<evidence type="ECO:0000256" key="4">
    <source>
        <dbReference type="ARBA" id="ARBA00022448"/>
    </source>
</evidence>
<evidence type="ECO:0000256" key="6">
    <source>
        <dbReference type="ARBA" id="ARBA00022989"/>
    </source>
</evidence>
<dbReference type="PANTHER" id="PTHR14043:SF2">
    <property type="entry name" value="HOMEOBOX PROTEIN CUT"/>
    <property type="match status" value="1"/>
</dbReference>
<dbReference type="AlphaFoldDB" id="A0AB32VCY7"/>
<feature type="transmembrane region" description="Helical" evidence="12">
    <location>
        <begin position="634"/>
        <end position="655"/>
    </location>
</feature>
<dbReference type="Pfam" id="PF08172">
    <property type="entry name" value="CASP_C"/>
    <property type="match status" value="1"/>
</dbReference>
<dbReference type="InterPro" id="IPR057476">
    <property type="entry name" value="Cux_N"/>
</dbReference>
<dbReference type="RefSeq" id="XP_007036467.2">
    <property type="nucleotide sequence ID" value="XM_007036405.2"/>
</dbReference>
<dbReference type="Proteomes" id="UP000694886">
    <property type="component" value="Chromosome 3"/>
</dbReference>
<keyword evidence="6 12" id="KW-1133">Transmembrane helix</keyword>
<feature type="domain" description="CASP C-terminal" evidence="13">
    <location>
        <begin position="433"/>
        <end position="660"/>
    </location>
</feature>
<feature type="coiled-coil region" evidence="10">
    <location>
        <begin position="424"/>
        <end position="458"/>
    </location>
</feature>
<evidence type="ECO:0000256" key="3">
    <source>
        <dbReference type="ARBA" id="ARBA00018691"/>
    </source>
</evidence>
<evidence type="ECO:0000256" key="9">
    <source>
        <dbReference type="ARBA" id="ARBA00023136"/>
    </source>
</evidence>
<keyword evidence="5 12" id="KW-0812">Transmembrane</keyword>
<evidence type="ECO:0000256" key="11">
    <source>
        <dbReference type="SAM" id="MobiDB-lite"/>
    </source>
</evidence>
<evidence type="ECO:0000259" key="14">
    <source>
        <dbReference type="Pfam" id="PF25398"/>
    </source>
</evidence>
<feature type="coiled-coil region" evidence="10">
    <location>
        <begin position="312"/>
        <end position="360"/>
    </location>
</feature>
<feature type="coiled-coil region" evidence="10">
    <location>
        <begin position="69"/>
        <end position="272"/>
    </location>
</feature>
<organism evidence="15 16">
    <name type="scientific">Theobroma cacao</name>
    <name type="common">Cacao</name>
    <name type="synonym">Cocoa</name>
    <dbReference type="NCBI Taxonomy" id="3641"/>
    <lineage>
        <taxon>Eukaryota</taxon>
        <taxon>Viridiplantae</taxon>
        <taxon>Streptophyta</taxon>
        <taxon>Embryophyta</taxon>
        <taxon>Tracheophyta</taxon>
        <taxon>Spermatophyta</taxon>
        <taxon>Magnoliopsida</taxon>
        <taxon>eudicotyledons</taxon>
        <taxon>Gunneridae</taxon>
        <taxon>Pentapetalae</taxon>
        <taxon>rosids</taxon>
        <taxon>malvids</taxon>
        <taxon>Malvales</taxon>
        <taxon>Malvaceae</taxon>
        <taxon>Byttnerioideae</taxon>
        <taxon>Theobroma</taxon>
    </lineage>
</organism>
<feature type="region of interest" description="Disordered" evidence="11">
    <location>
        <begin position="1"/>
        <end position="21"/>
    </location>
</feature>
<dbReference type="GO" id="GO:0000139">
    <property type="term" value="C:Golgi membrane"/>
    <property type="evidence" value="ECO:0007669"/>
    <property type="project" value="UniProtKB-SubCell"/>
</dbReference>